<proteinExistence type="predicted"/>
<name>A0A9P6Q7U3_9FUNG</name>
<protein>
    <submittedName>
        <fullName evidence="2">Uncharacterized protein</fullName>
    </submittedName>
</protein>
<feature type="region of interest" description="Disordered" evidence="1">
    <location>
        <begin position="266"/>
        <end position="364"/>
    </location>
</feature>
<evidence type="ECO:0000313" key="3">
    <source>
        <dbReference type="Proteomes" id="UP000726737"/>
    </source>
</evidence>
<feature type="compositionally biased region" description="Low complexity" evidence="1">
    <location>
        <begin position="311"/>
        <end position="338"/>
    </location>
</feature>
<dbReference type="Proteomes" id="UP000726737">
    <property type="component" value="Unassembled WGS sequence"/>
</dbReference>
<organism evidence="2 3">
    <name type="scientific">Mortierella polycephala</name>
    <dbReference type="NCBI Taxonomy" id="41804"/>
    <lineage>
        <taxon>Eukaryota</taxon>
        <taxon>Fungi</taxon>
        <taxon>Fungi incertae sedis</taxon>
        <taxon>Mucoromycota</taxon>
        <taxon>Mortierellomycotina</taxon>
        <taxon>Mortierellomycetes</taxon>
        <taxon>Mortierellales</taxon>
        <taxon>Mortierellaceae</taxon>
        <taxon>Mortierella</taxon>
    </lineage>
</organism>
<comment type="caution">
    <text evidence="2">The sequence shown here is derived from an EMBL/GenBank/DDBJ whole genome shotgun (WGS) entry which is preliminary data.</text>
</comment>
<dbReference type="EMBL" id="JAAAJA010000156">
    <property type="protein sequence ID" value="KAG0260391.1"/>
    <property type="molecule type" value="Genomic_DNA"/>
</dbReference>
<feature type="region of interest" description="Disordered" evidence="1">
    <location>
        <begin position="1"/>
        <end position="22"/>
    </location>
</feature>
<evidence type="ECO:0000313" key="2">
    <source>
        <dbReference type="EMBL" id="KAG0260391.1"/>
    </source>
</evidence>
<dbReference type="AlphaFoldDB" id="A0A9P6Q7U3"/>
<sequence length="461" mass="52054">MDSFSTSTDDKTNKSPGQQEDDYIAFVESDSESDLEIDLTTKPANKRQIKVAKHFRKGNPKVYDNISVYAPPDSNLIFRCSQKRADWYLSRSLARSLSPTSIHLTFVPAGQGRANDPYYLEERDNKCVVCGVETVEAGATMLHVVPEQYRKWFPIRLKSHSSHDIVLACPQCTGQWDREAAVIRKKIVTIFNIPLEGVGWVKDHEAGMAKRAAGAVVSDWNTRWGEVQKTSSKVLSKRKKNIIPPERMKVLEKTVYDWWTKAHKDVVNDDNSGNAESVSTKRDPPEESREEEQESKKKPKLENDKDETNCSTSASTLASSDGSSTTPAPKSSSTQQQTGQKHNELPIIPQPPPGHSTQLSETMLRAALDAKQSYKAPDYKEHGQLVIARVMASSPEFYQDPEELPETIETWKDAAPLDPAPDGWRNVTEFIRTWRREFLSKAKPQHLSSEWRVENSVQRND</sequence>
<accession>A0A9P6Q7U3</accession>
<evidence type="ECO:0000256" key="1">
    <source>
        <dbReference type="SAM" id="MobiDB-lite"/>
    </source>
</evidence>
<gene>
    <name evidence="2" type="ORF">BG011_001920</name>
</gene>
<feature type="compositionally biased region" description="Basic and acidic residues" evidence="1">
    <location>
        <begin position="294"/>
        <end position="308"/>
    </location>
</feature>
<feature type="compositionally biased region" description="Polar residues" evidence="1">
    <location>
        <begin position="269"/>
        <end position="278"/>
    </location>
</feature>
<reference evidence="2" key="1">
    <citation type="journal article" date="2020" name="Fungal Divers.">
        <title>Resolving the Mortierellaceae phylogeny through synthesis of multi-gene phylogenetics and phylogenomics.</title>
        <authorList>
            <person name="Vandepol N."/>
            <person name="Liber J."/>
            <person name="Desiro A."/>
            <person name="Na H."/>
            <person name="Kennedy M."/>
            <person name="Barry K."/>
            <person name="Grigoriev I.V."/>
            <person name="Miller A.N."/>
            <person name="O'Donnell K."/>
            <person name="Stajich J.E."/>
            <person name="Bonito G."/>
        </authorList>
    </citation>
    <scope>NUCLEOTIDE SEQUENCE</scope>
    <source>
        <strain evidence="2">KOD948</strain>
    </source>
</reference>
<keyword evidence="3" id="KW-1185">Reference proteome</keyword>
<dbReference type="OrthoDB" id="5511684at2759"/>